<keyword evidence="3" id="KW-1185">Reference proteome</keyword>
<name>A0A9P4VPT9_9PEZI</name>
<sequence length="112" mass="12825">MVSPACLLIALLLPYFASSYPPTVQTQIYPPAFLAPTRPIIGLSPLLTKKTRRRFSPVKSLTQRSSSELRTLEARTIETFFTLKAFLPPQTKHTQPPSRKYQKKVQRFYDTI</sequence>
<proteinExistence type="predicted"/>
<evidence type="ECO:0000256" key="1">
    <source>
        <dbReference type="SAM" id="SignalP"/>
    </source>
</evidence>
<comment type="caution">
    <text evidence="2">The sequence shown here is derived from an EMBL/GenBank/DDBJ whole genome shotgun (WGS) entry which is preliminary data.</text>
</comment>
<organism evidence="2 3">
    <name type="scientific">Patellaria atrata CBS 101060</name>
    <dbReference type="NCBI Taxonomy" id="1346257"/>
    <lineage>
        <taxon>Eukaryota</taxon>
        <taxon>Fungi</taxon>
        <taxon>Dikarya</taxon>
        <taxon>Ascomycota</taxon>
        <taxon>Pezizomycotina</taxon>
        <taxon>Dothideomycetes</taxon>
        <taxon>Dothideomycetes incertae sedis</taxon>
        <taxon>Patellariales</taxon>
        <taxon>Patellariaceae</taxon>
        <taxon>Patellaria</taxon>
    </lineage>
</organism>
<evidence type="ECO:0000313" key="2">
    <source>
        <dbReference type="EMBL" id="KAF2837645.1"/>
    </source>
</evidence>
<feature type="signal peptide" evidence="1">
    <location>
        <begin position="1"/>
        <end position="19"/>
    </location>
</feature>
<protein>
    <submittedName>
        <fullName evidence="2">Uncharacterized protein</fullName>
    </submittedName>
</protein>
<dbReference type="EMBL" id="MU006099">
    <property type="protein sequence ID" value="KAF2837645.1"/>
    <property type="molecule type" value="Genomic_DNA"/>
</dbReference>
<evidence type="ECO:0000313" key="3">
    <source>
        <dbReference type="Proteomes" id="UP000799429"/>
    </source>
</evidence>
<keyword evidence="1" id="KW-0732">Signal</keyword>
<dbReference type="Proteomes" id="UP000799429">
    <property type="component" value="Unassembled WGS sequence"/>
</dbReference>
<gene>
    <name evidence="2" type="ORF">M501DRAFT_183662</name>
</gene>
<reference evidence="2" key="1">
    <citation type="journal article" date="2020" name="Stud. Mycol.">
        <title>101 Dothideomycetes genomes: a test case for predicting lifestyles and emergence of pathogens.</title>
        <authorList>
            <person name="Haridas S."/>
            <person name="Albert R."/>
            <person name="Binder M."/>
            <person name="Bloem J."/>
            <person name="Labutti K."/>
            <person name="Salamov A."/>
            <person name="Andreopoulos B."/>
            <person name="Baker S."/>
            <person name="Barry K."/>
            <person name="Bills G."/>
            <person name="Bluhm B."/>
            <person name="Cannon C."/>
            <person name="Castanera R."/>
            <person name="Culley D."/>
            <person name="Daum C."/>
            <person name="Ezra D."/>
            <person name="Gonzalez J."/>
            <person name="Henrissat B."/>
            <person name="Kuo A."/>
            <person name="Liang C."/>
            <person name="Lipzen A."/>
            <person name="Lutzoni F."/>
            <person name="Magnuson J."/>
            <person name="Mondo S."/>
            <person name="Nolan M."/>
            <person name="Ohm R."/>
            <person name="Pangilinan J."/>
            <person name="Park H.-J."/>
            <person name="Ramirez L."/>
            <person name="Alfaro M."/>
            <person name="Sun H."/>
            <person name="Tritt A."/>
            <person name="Yoshinaga Y."/>
            <person name="Zwiers L.-H."/>
            <person name="Turgeon B."/>
            <person name="Goodwin S."/>
            <person name="Spatafora J."/>
            <person name="Crous P."/>
            <person name="Grigoriev I."/>
        </authorList>
    </citation>
    <scope>NUCLEOTIDE SEQUENCE</scope>
    <source>
        <strain evidence="2">CBS 101060</strain>
    </source>
</reference>
<feature type="chain" id="PRO_5040459669" evidence="1">
    <location>
        <begin position="20"/>
        <end position="112"/>
    </location>
</feature>
<dbReference type="AlphaFoldDB" id="A0A9P4VPT9"/>
<accession>A0A9P4VPT9</accession>